<reference evidence="1 2" key="1">
    <citation type="journal article" date="2005" name="Science">
        <title>Genome of the host-cell transforming parasite Theileria annulata compared with T. parva.</title>
        <authorList>
            <person name="Pain A."/>
            <person name="Renauld H."/>
            <person name="Berriman M."/>
            <person name="Murphy L."/>
            <person name="Yeats C.A."/>
            <person name="Weir W."/>
            <person name="Kerhornou A."/>
            <person name="Aslett M."/>
            <person name="Bishop R."/>
            <person name="Bouchier C."/>
            <person name="Cochet M."/>
            <person name="Coulson R.M.R."/>
            <person name="Cronin A."/>
            <person name="de Villiers E.P."/>
            <person name="Fraser A."/>
            <person name="Fosker N."/>
            <person name="Gardner M."/>
            <person name="Goble A."/>
            <person name="Griffiths-Jones S."/>
            <person name="Harris D.E."/>
            <person name="Katzer F."/>
            <person name="Larke N."/>
            <person name="Lord A."/>
            <person name="Maser P."/>
            <person name="McKellar S."/>
            <person name="Mooney P."/>
            <person name="Morton F."/>
            <person name="Nene V."/>
            <person name="O'Neil S."/>
            <person name="Price C."/>
            <person name="Quail M.A."/>
            <person name="Rabbinowitsch E."/>
            <person name="Rawlings N.D."/>
            <person name="Rutter S."/>
            <person name="Saunders D."/>
            <person name="Seeger K."/>
            <person name="Shah T."/>
            <person name="Squares R."/>
            <person name="Squares S."/>
            <person name="Tivey A."/>
            <person name="Walker A.R."/>
            <person name="Woodward J."/>
            <person name="Dobbelaere D.A.E."/>
            <person name="Langsley G."/>
            <person name="Rajandream M.A."/>
            <person name="McKeever D."/>
            <person name="Shiels B."/>
            <person name="Tait A."/>
            <person name="Barrell B.G."/>
            <person name="Hall N."/>
        </authorList>
    </citation>
    <scope>NUCLEOTIDE SEQUENCE [LARGE SCALE GENOMIC DNA]</scope>
    <source>
        <strain evidence="2">Ankara</strain>
    </source>
</reference>
<dbReference type="OrthoDB" id="10610369at2759"/>
<evidence type="ECO:0000313" key="1">
    <source>
        <dbReference type="EMBL" id="CAI76846.1"/>
    </source>
</evidence>
<keyword evidence="2" id="KW-1185">Reference proteome</keyword>
<proteinExistence type="predicted"/>
<dbReference type="SUPFAM" id="SSF50978">
    <property type="entry name" value="WD40 repeat-like"/>
    <property type="match status" value="1"/>
</dbReference>
<gene>
    <name evidence="1" type="ORF">TA11285</name>
</gene>
<dbReference type="KEGG" id="tan:TA11285"/>
<name>Q4U8K7_THEAN</name>
<dbReference type="InterPro" id="IPR036322">
    <property type="entry name" value="WD40_repeat_dom_sf"/>
</dbReference>
<dbReference type="RefSeq" id="XP_953471.1">
    <property type="nucleotide sequence ID" value="XM_948378.1"/>
</dbReference>
<dbReference type="InParanoid" id="Q4U8K7"/>
<accession>Q4U8K7</accession>
<dbReference type="AlphaFoldDB" id="Q4U8K7"/>
<evidence type="ECO:0000313" key="2">
    <source>
        <dbReference type="Proteomes" id="UP000001950"/>
    </source>
</evidence>
<dbReference type="Proteomes" id="UP000001950">
    <property type="component" value="Chromosome 4"/>
</dbReference>
<sequence length="205" mass="22971">MKEYEYNFNINSQNFKETFKSLEIKASEQFESLEISLPEQFESLEISLPEQFESLEMLNHSVSDICVVNSEKIAVSAIKSNDLGLRFGEIYIIDLNSKESIFPILNCIILAEVIGNTLQSLDSFGNLAKWSIENLSKPLELLELKKENNISNITVGTHGSETICGTCSGQIIKINDQVEVNQAHRSFISAIDYNPSNIGKILANF</sequence>
<dbReference type="VEuPathDB" id="PiroplasmaDB:TA11285"/>
<dbReference type="eggNOG" id="ENOG502QX2D">
    <property type="taxonomic scope" value="Eukaryota"/>
</dbReference>
<dbReference type="GeneID" id="3862913"/>
<dbReference type="EMBL" id="CR940353">
    <property type="protein sequence ID" value="CAI76846.1"/>
    <property type="molecule type" value="Genomic_DNA"/>
</dbReference>
<organism evidence="1 2">
    <name type="scientific">Theileria annulata</name>
    <dbReference type="NCBI Taxonomy" id="5874"/>
    <lineage>
        <taxon>Eukaryota</taxon>
        <taxon>Sar</taxon>
        <taxon>Alveolata</taxon>
        <taxon>Apicomplexa</taxon>
        <taxon>Aconoidasida</taxon>
        <taxon>Piroplasmida</taxon>
        <taxon>Theileriidae</taxon>
        <taxon>Theileria</taxon>
    </lineage>
</organism>
<protein>
    <submittedName>
        <fullName evidence="1">Uncharacterized protein</fullName>
    </submittedName>
</protein>